<gene>
    <name evidence="2" type="ORF">A2866_03660</name>
</gene>
<accession>A0A1F7GM50</accession>
<dbReference type="AlphaFoldDB" id="A0A1F7GM50"/>
<dbReference type="EMBL" id="MFZI01000042">
    <property type="protein sequence ID" value="OGK19806.1"/>
    <property type="molecule type" value="Genomic_DNA"/>
</dbReference>
<proteinExistence type="predicted"/>
<dbReference type="PANTHER" id="PTHR33375">
    <property type="entry name" value="CHROMOSOME-PARTITIONING PROTEIN PARB-RELATED"/>
    <property type="match status" value="1"/>
</dbReference>
<dbReference type="InterPro" id="IPR041468">
    <property type="entry name" value="HTH_ParB/Spo0J"/>
</dbReference>
<feature type="domain" description="ParB/Spo0J HTH" evidence="1">
    <location>
        <begin position="23"/>
        <end position="115"/>
    </location>
</feature>
<dbReference type="PANTHER" id="PTHR33375:SF1">
    <property type="entry name" value="CHROMOSOME-PARTITIONING PROTEIN PARB-RELATED"/>
    <property type="match status" value="1"/>
</dbReference>
<evidence type="ECO:0000313" key="2">
    <source>
        <dbReference type="EMBL" id="OGK19806.1"/>
    </source>
</evidence>
<name>A0A1F7GM50_9BACT</name>
<dbReference type="Proteomes" id="UP000177026">
    <property type="component" value="Unassembled WGS sequence"/>
</dbReference>
<sequence>MSPSADINLQIKTLREEEDIVKKVKSLQRVIHDNDLKIKDVAQIMQVKDSYVCHLLRLNKLPEVVVDGYYSKSISLSHLFIISRLKNQKQMVDLYEQVLANSLTIKKTEELVREVLYEIKSIGDYIGREEKDKIVQDLKAKRKNLDISLIQTRIKTKLVVEMKGSLENTGSLLRSLIKHLESWNV</sequence>
<dbReference type="InterPro" id="IPR050336">
    <property type="entry name" value="Chromosome_partition/occlusion"/>
</dbReference>
<dbReference type="GO" id="GO:0007059">
    <property type="term" value="P:chromosome segregation"/>
    <property type="evidence" value="ECO:0007669"/>
    <property type="project" value="TreeGrafter"/>
</dbReference>
<protein>
    <recommendedName>
        <fullName evidence="1">ParB/Spo0J HTH domain-containing protein</fullName>
    </recommendedName>
</protein>
<evidence type="ECO:0000259" key="1">
    <source>
        <dbReference type="Pfam" id="PF17762"/>
    </source>
</evidence>
<reference evidence="2 3" key="1">
    <citation type="journal article" date="2016" name="Nat. Commun.">
        <title>Thousands of microbial genomes shed light on interconnected biogeochemical processes in an aquifer system.</title>
        <authorList>
            <person name="Anantharaman K."/>
            <person name="Brown C.T."/>
            <person name="Hug L.A."/>
            <person name="Sharon I."/>
            <person name="Castelle C.J."/>
            <person name="Probst A.J."/>
            <person name="Thomas B.C."/>
            <person name="Singh A."/>
            <person name="Wilkins M.J."/>
            <person name="Karaoz U."/>
            <person name="Brodie E.L."/>
            <person name="Williams K.H."/>
            <person name="Hubbard S.S."/>
            <person name="Banfield J.F."/>
        </authorList>
    </citation>
    <scope>NUCLEOTIDE SEQUENCE [LARGE SCALE GENOMIC DNA]</scope>
</reference>
<dbReference type="Pfam" id="PF17762">
    <property type="entry name" value="HTH_ParB"/>
    <property type="match status" value="1"/>
</dbReference>
<organism evidence="2 3">
    <name type="scientific">Candidatus Roizmanbacteria bacterium RIFCSPHIGHO2_01_FULL_39_8</name>
    <dbReference type="NCBI Taxonomy" id="1802033"/>
    <lineage>
        <taxon>Bacteria</taxon>
        <taxon>Candidatus Roizmaniibacteriota</taxon>
    </lineage>
</organism>
<evidence type="ECO:0000313" key="3">
    <source>
        <dbReference type="Proteomes" id="UP000177026"/>
    </source>
</evidence>
<comment type="caution">
    <text evidence="2">The sequence shown here is derived from an EMBL/GenBank/DDBJ whole genome shotgun (WGS) entry which is preliminary data.</text>
</comment>
<dbReference type="GO" id="GO:0005694">
    <property type="term" value="C:chromosome"/>
    <property type="evidence" value="ECO:0007669"/>
    <property type="project" value="TreeGrafter"/>
</dbReference>
<dbReference type="SUPFAM" id="SSF109709">
    <property type="entry name" value="KorB DNA-binding domain-like"/>
    <property type="match status" value="1"/>
</dbReference>
<dbReference type="Gene3D" id="1.10.10.2830">
    <property type="match status" value="1"/>
</dbReference>